<proteinExistence type="predicted"/>
<gene>
    <name evidence="2" type="ORF">ACFO3M_12965</name>
</gene>
<evidence type="ECO:0000313" key="2">
    <source>
        <dbReference type="EMBL" id="MFC4694302.1"/>
    </source>
</evidence>
<protein>
    <recommendedName>
        <fullName evidence="4">Methyl-accepting chemotaxis protein</fullName>
    </recommendedName>
</protein>
<keyword evidence="3" id="KW-1185">Reference proteome</keyword>
<accession>A0ABV9LK71</accession>
<name>A0ABV9LK71_9ACTN</name>
<dbReference type="EMBL" id="JBHSGR010000013">
    <property type="protein sequence ID" value="MFC4694302.1"/>
    <property type="molecule type" value="Genomic_DNA"/>
</dbReference>
<reference evidence="3" key="1">
    <citation type="journal article" date="2019" name="Int. J. Syst. Evol. Microbiol.">
        <title>The Global Catalogue of Microorganisms (GCM) 10K type strain sequencing project: providing services to taxonomists for standard genome sequencing and annotation.</title>
        <authorList>
            <consortium name="The Broad Institute Genomics Platform"/>
            <consortium name="The Broad Institute Genome Sequencing Center for Infectious Disease"/>
            <person name="Wu L."/>
            <person name="Ma J."/>
        </authorList>
    </citation>
    <scope>NUCLEOTIDE SEQUENCE [LARGE SCALE GENOMIC DNA]</scope>
    <source>
        <strain evidence="3">CCUG 62763</strain>
    </source>
</reference>
<dbReference type="Proteomes" id="UP001596025">
    <property type="component" value="Unassembled WGS sequence"/>
</dbReference>
<dbReference type="RefSeq" id="WP_387989091.1">
    <property type="nucleotide sequence ID" value="NZ_JBHSGR010000013.1"/>
</dbReference>
<comment type="caution">
    <text evidence="2">The sequence shown here is derived from an EMBL/GenBank/DDBJ whole genome shotgun (WGS) entry which is preliminary data.</text>
</comment>
<evidence type="ECO:0000313" key="3">
    <source>
        <dbReference type="Proteomes" id="UP001596025"/>
    </source>
</evidence>
<evidence type="ECO:0008006" key="4">
    <source>
        <dbReference type="Google" id="ProtNLM"/>
    </source>
</evidence>
<evidence type="ECO:0000256" key="1">
    <source>
        <dbReference type="SAM" id="MobiDB-lite"/>
    </source>
</evidence>
<organism evidence="2 3">
    <name type="scientific">Geodermatophilus arenarius</name>
    <dbReference type="NCBI Taxonomy" id="1137990"/>
    <lineage>
        <taxon>Bacteria</taxon>
        <taxon>Bacillati</taxon>
        <taxon>Actinomycetota</taxon>
        <taxon>Actinomycetes</taxon>
        <taxon>Geodermatophilales</taxon>
        <taxon>Geodermatophilaceae</taxon>
        <taxon>Geodermatophilus</taxon>
    </lineage>
</organism>
<feature type="region of interest" description="Disordered" evidence="1">
    <location>
        <begin position="1"/>
        <end position="20"/>
    </location>
</feature>
<dbReference type="SUPFAM" id="SSF58104">
    <property type="entry name" value="Methyl-accepting chemotaxis protein (MCP) signaling domain"/>
    <property type="match status" value="1"/>
</dbReference>
<sequence>MWRRTDPDPSGTPETRATPRDVEVLERVVEALTEASTSIGEVEDLARETAAATQRVSDRIAGIRTSSDRVTAGTHATSEVVGRPDAVQARITDVLEEQVRMARAVGSAA</sequence>